<comment type="caution">
    <text evidence="1">The sequence shown here is derived from an EMBL/GenBank/DDBJ whole genome shotgun (WGS) entry which is preliminary data.</text>
</comment>
<dbReference type="Proteomes" id="UP001221142">
    <property type="component" value="Unassembled WGS sequence"/>
</dbReference>
<evidence type="ECO:0000313" key="2">
    <source>
        <dbReference type="Proteomes" id="UP001221142"/>
    </source>
</evidence>
<gene>
    <name evidence="1" type="ORF">FB45DRAFT_1098188</name>
</gene>
<proteinExistence type="predicted"/>
<keyword evidence="2" id="KW-1185">Reference proteome</keyword>
<dbReference type="EMBL" id="JARKIF010000002">
    <property type="protein sequence ID" value="KAJ7646463.1"/>
    <property type="molecule type" value="Genomic_DNA"/>
</dbReference>
<evidence type="ECO:0000313" key="1">
    <source>
        <dbReference type="EMBL" id="KAJ7646463.1"/>
    </source>
</evidence>
<dbReference type="AlphaFoldDB" id="A0AAD7CDZ5"/>
<protein>
    <submittedName>
        <fullName evidence="1">Uncharacterized protein</fullName>
    </submittedName>
</protein>
<name>A0AAD7CDZ5_9AGAR</name>
<accession>A0AAD7CDZ5</accession>
<organism evidence="1 2">
    <name type="scientific">Roridomyces roridus</name>
    <dbReference type="NCBI Taxonomy" id="1738132"/>
    <lineage>
        <taxon>Eukaryota</taxon>
        <taxon>Fungi</taxon>
        <taxon>Dikarya</taxon>
        <taxon>Basidiomycota</taxon>
        <taxon>Agaricomycotina</taxon>
        <taxon>Agaricomycetes</taxon>
        <taxon>Agaricomycetidae</taxon>
        <taxon>Agaricales</taxon>
        <taxon>Marasmiineae</taxon>
        <taxon>Mycenaceae</taxon>
        <taxon>Roridomyces</taxon>
    </lineage>
</organism>
<sequence>MGIPRFHLGTRVRHDYDLMPLNRYAYRNNTANIPKGWSCNWESWEYNGLVSLFQDDLQDQWGIEAIVEPLAFQLPRHGYHFVFHAGGEYYFHFPAHVNEDYMTTKRFTARFSSHDDFLKRFKAELDAGHWVELPAPDFDKHGFAMLTDEEASAHPEIFSLPTEEMLKRIDDIQANRGSGRS</sequence>
<reference evidence="1" key="1">
    <citation type="submission" date="2023-03" db="EMBL/GenBank/DDBJ databases">
        <title>Massive genome expansion in bonnet fungi (Mycena s.s.) driven by repeated elements and novel gene families across ecological guilds.</title>
        <authorList>
            <consortium name="Lawrence Berkeley National Laboratory"/>
            <person name="Harder C.B."/>
            <person name="Miyauchi S."/>
            <person name="Viragh M."/>
            <person name="Kuo A."/>
            <person name="Thoen E."/>
            <person name="Andreopoulos B."/>
            <person name="Lu D."/>
            <person name="Skrede I."/>
            <person name="Drula E."/>
            <person name="Henrissat B."/>
            <person name="Morin E."/>
            <person name="Kohler A."/>
            <person name="Barry K."/>
            <person name="LaButti K."/>
            <person name="Morin E."/>
            <person name="Salamov A."/>
            <person name="Lipzen A."/>
            <person name="Mereny Z."/>
            <person name="Hegedus B."/>
            <person name="Baldrian P."/>
            <person name="Stursova M."/>
            <person name="Weitz H."/>
            <person name="Taylor A."/>
            <person name="Grigoriev I.V."/>
            <person name="Nagy L.G."/>
            <person name="Martin F."/>
            <person name="Kauserud H."/>
        </authorList>
    </citation>
    <scope>NUCLEOTIDE SEQUENCE</scope>
    <source>
        <strain evidence="1">9284</strain>
    </source>
</reference>